<dbReference type="Gene3D" id="1.10.630.10">
    <property type="entry name" value="Cytochrome P450"/>
    <property type="match status" value="1"/>
</dbReference>
<comment type="similarity">
    <text evidence="4">Belongs to the cytochrome P450 family.</text>
</comment>
<evidence type="ECO:0000313" key="15">
    <source>
        <dbReference type="Proteomes" id="UP000326759"/>
    </source>
</evidence>
<keyword evidence="7" id="KW-0256">Endoplasmic reticulum</keyword>
<dbReference type="InterPro" id="IPR050476">
    <property type="entry name" value="Insect_CytP450_Detox"/>
</dbReference>
<name>A0A5N5SRR3_9CRUS</name>
<accession>A0A5N5SRR3</accession>
<evidence type="ECO:0000313" key="14">
    <source>
        <dbReference type="EMBL" id="KAB7496329.1"/>
    </source>
</evidence>
<dbReference type="PANTHER" id="PTHR24292:SF54">
    <property type="entry name" value="CYP9F3-RELATED"/>
    <property type="match status" value="1"/>
</dbReference>
<dbReference type="Pfam" id="PF00067">
    <property type="entry name" value="p450"/>
    <property type="match status" value="1"/>
</dbReference>
<evidence type="ECO:0000256" key="12">
    <source>
        <dbReference type="ARBA" id="ARBA00023136"/>
    </source>
</evidence>
<evidence type="ECO:0000256" key="3">
    <source>
        <dbReference type="ARBA" id="ARBA00004406"/>
    </source>
</evidence>
<organism evidence="14 15">
    <name type="scientific">Armadillidium nasatum</name>
    <dbReference type="NCBI Taxonomy" id="96803"/>
    <lineage>
        <taxon>Eukaryota</taxon>
        <taxon>Metazoa</taxon>
        <taxon>Ecdysozoa</taxon>
        <taxon>Arthropoda</taxon>
        <taxon>Crustacea</taxon>
        <taxon>Multicrustacea</taxon>
        <taxon>Malacostraca</taxon>
        <taxon>Eumalacostraca</taxon>
        <taxon>Peracarida</taxon>
        <taxon>Isopoda</taxon>
        <taxon>Oniscidea</taxon>
        <taxon>Crinocheta</taxon>
        <taxon>Armadillidiidae</taxon>
        <taxon>Armadillidium</taxon>
    </lineage>
</organism>
<reference evidence="14 15" key="1">
    <citation type="journal article" date="2019" name="PLoS Biol.">
        <title>Sex chromosomes control vertical transmission of feminizing Wolbachia symbionts in an isopod.</title>
        <authorList>
            <person name="Becking T."/>
            <person name="Chebbi M.A."/>
            <person name="Giraud I."/>
            <person name="Moumen B."/>
            <person name="Laverre T."/>
            <person name="Caubet Y."/>
            <person name="Peccoud J."/>
            <person name="Gilbert C."/>
            <person name="Cordaux R."/>
        </authorList>
    </citation>
    <scope>NUCLEOTIDE SEQUENCE [LARGE SCALE GENOMIC DNA]</scope>
    <source>
        <strain evidence="14">ANa2</strain>
        <tissue evidence="14">Whole body excluding digestive tract and cuticle</tissue>
    </source>
</reference>
<keyword evidence="5" id="KW-0349">Heme</keyword>
<dbReference type="GO" id="GO:0005506">
    <property type="term" value="F:iron ion binding"/>
    <property type="evidence" value="ECO:0007669"/>
    <property type="project" value="InterPro"/>
</dbReference>
<feature type="transmembrane region" description="Helical" evidence="13">
    <location>
        <begin position="241"/>
        <end position="263"/>
    </location>
</feature>
<keyword evidence="11" id="KW-0503">Monooxygenase</keyword>
<keyword evidence="13" id="KW-1133">Transmembrane helix</keyword>
<dbReference type="InterPro" id="IPR002402">
    <property type="entry name" value="Cyt_P450_E_grp-II"/>
</dbReference>
<evidence type="ECO:0000256" key="11">
    <source>
        <dbReference type="ARBA" id="ARBA00023033"/>
    </source>
</evidence>
<feature type="non-terminal residue" evidence="14">
    <location>
        <position position="1"/>
    </location>
</feature>
<dbReference type="AlphaFoldDB" id="A0A5N5SRR3"/>
<sequence>SYKSFRHHGLYGMYSFWTPELYVFDPEILRLVLVKDSDHFIDRRDIKLTSKEKYFKEMLTMVKGEKWKALRSVMTPTFTSGKIKSMFPLIGDKVNELVTECEEEMRKNSFVDMKSMFSYYTTDVIGTCAFGIDANCLKSKDASQFIVSANYLSNLDFKRLVKFAFIMLLPRFSEAIGLSLANKHMDFFENVVKETVDLRIKSGQKRGDFLDILLDALEESKMQGESSKYPMTMDTITAESILFLLAGFDTTSNTLSFLIYLLAANKDAQRILREELQEIIEKDGEFNYQNIMEARYLDACLSGINRL</sequence>
<dbReference type="OrthoDB" id="6364703at2759"/>
<evidence type="ECO:0000256" key="6">
    <source>
        <dbReference type="ARBA" id="ARBA00022723"/>
    </source>
</evidence>
<keyword evidence="8" id="KW-0492">Microsome</keyword>
<dbReference type="InterPro" id="IPR036396">
    <property type="entry name" value="Cyt_P450_sf"/>
</dbReference>
<evidence type="ECO:0000256" key="1">
    <source>
        <dbReference type="ARBA" id="ARBA00001971"/>
    </source>
</evidence>
<proteinExistence type="inferred from homology"/>
<keyword evidence="6" id="KW-0479">Metal-binding</keyword>
<dbReference type="SUPFAM" id="SSF48264">
    <property type="entry name" value="Cytochrome P450"/>
    <property type="match status" value="1"/>
</dbReference>
<dbReference type="GO" id="GO:0005789">
    <property type="term" value="C:endoplasmic reticulum membrane"/>
    <property type="evidence" value="ECO:0007669"/>
    <property type="project" value="UniProtKB-SubCell"/>
</dbReference>
<dbReference type="PRINTS" id="PR00464">
    <property type="entry name" value="EP450II"/>
</dbReference>
<dbReference type="GO" id="GO:0016705">
    <property type="term" value="F:oxidoreductase activity, acting on paired donors, with incorporation or reduction of molecular oxygen"/>
    <property type="evidence" value="ECO:0007669"/>
    <property type="project" value="InterPro"/>
</dbReference>
<evidence type="ECO:0000256" key="2">
    <source>
        <dbReference type="ARBA" id="ARBA00004174"/>
    </source>
</evidence>
<keyword evidence="15" id="KW-1185">Reference proteome</keyword>
<dbReference type="GO" id="GO:0020037">
    <property type="term" value="F:heme binding"/>
    <property type="evidence" value="ECO:0007669"/>
    <property type="project" value="InterPro"/>
</dbReference>
<comment type="caution">
    <text evidence="14">The sequence shown here is derived from an EMBL/GenBank/DDBJ whole genome shotgun (WGS) entry which is preliminary data.</text>
</comment>
<keyword evidence="9" id="KW-0560">Oxidoreductase</keyword>
<keyword evidence="12 13" id="KW-0472">Membrane</keyword>
<dbReference type="InterPro" id="IPR001128">
    <property type="entry name" value="Cyt_P450"/>
</dbReference>
<dbReference type="PANTHER" id="PTHR24292">
    <property type="entry name" value="CYTOCHROME P450"/>
    <property type="match status" value="1"/>
</dbReference>
<protein>
    <submittedName>
        <fullName evidence="14">Putative cytochrome P450</fullName>
    </submittedName>
</protein>
<dbReference type="Proteomes" id="UP000326759">
    <property type="component" value="Unassembled WGS sequence"/>
</dbReference>
<comment type="subcellular location">
    <subcellularLocation>
        <location evidence="3">Endoplasmic reticulum membrane</location>
        <topology evidence="3">Peripheral membrane protein</topology>
    </subcellularLocation>
    <subcellularLocation>
        <location evidence="2">Microsome membrane</location>
        <topology evidence="2">Peripheral membrane protein</topology>
    </subcellularLocation>
</comment>
<keyword evidence="13" id="KW-0812">Transmembrane</keyword>
<dbReference type="EMBL" id="SEYY01021488">
    <property type="protein sequence ID" value="KAB7496329.1"/>
    <property type="molecule type" value="Genomic_DNA"/>
</dbReference>
<evidence type="ECO:0000256" key="10">
    <source>
        <dbReference type="ARBA" id="ARBA00023004"/>
    </source>
</evidence>
<evidence type="ECO:0000256" key="9">
    <source>
        <dbReference type="ARBA" id="ARBA00023002"/>
    </source>
</evidence>
<evidence type="ECO:0000256" key="4">
    <source>
        <dbReference type="ARBA" id="ARBA00010617"/>
    </source>
</evidence>
<gene>
    <name evidence="14" type="ORF">Anas_14207</name>
</gene>
<evidence type="ECO:0000256" key="8">
    <source>
        <dbReference type="ARBA" id="ARBA00022848"/>
    </source>
</evidence>
<comment type="cofactor">
    <cofactor evidence="1">
        <name>heme</name>
        <dbReference type="ChEBI" id="CHEBI:30413"/>
    </cofactor>
</comment>
<dbReference type="GO" id="GO:0004497">
    <property type="term" value="F:monooxygenase activity"/>
    <property type="evidence" value="ECO:0007669"/>
    <property type="project" value="UniProtKB-KW"/>
</dbReference>
<evidence type="ECO:0000256" key="7">
    <source>
        <dbReference type="ARBA" id="ARBA00022824"/>
    </source>
</evidence>
<evidence type="ECO:0000256" key="13">
    <source>
        <dbReference type="SAM" id="Phobius"/>
    </source>
</evidence>
<evidence type="ECO:0000256" key="5">
    <source>
        <dbReference type="ARBA" id="ARBA00022617"/>
    </source>
</evidence>
<keyword evidence="10" id="KW-0408">Iron</keyword>